<dbReference type="InterPro" id="IPR010998">
    <property type="entry name" value="Integrase_recombinase_N"/>
</dbReference>
<dbReference type="SUPFAM" id="SSF56349">
    <property type="entry name" value="DNA breaking-rejoining enzymes"/>
    <property type="match status" value="1"/>
</dbReference>
<evidence type="ECO:0000256" key="4">
    <source>
        <dbReference type="ARBA" id="ARBA00023172"/>
    </source>
</evidence>
<organism evidence="9 10">
    <name type="scientific">Hymenobacter crusticola</name>
    <dbReference type="NCBI Taxonomy" id="1770526"/>
    <lineage>
        <taxon>Bacteria</taxon>
        <taxon>Pseudomonadati</taxon>
        <taxon>Bacteroidota</taxon>
        <taxon>Cytophagia</taxon>
        <taxon>Cytophagales</taxon>
        <taxon>Hymenobacteraceae</taxon>
        <taxon>Hymenobacter</taxon>
    </lineage>
</organism>
<protein>
    <recommendedName>
        <fullName evidence="11">Tyr recombinase domain-containing protein</fullName>
    </recommendedName>
</protein>
<dbReference type="InterPro" id="IPR011010">
    <property type="entry name" value="DNA_brk_join_enz"/>
</dbReference>
<keyword evidence="10" id="KW-1185">Reference proteome</keyword>
<dbReference type="Pfam" id="PF13495">
    <property type="entry name" value="Phage_int_SAM_4"/>
    <property type="match status" value="1"/>
</dbReference>
<dbReference type="InterPro" id="IPR002104">
    <property type="entry name" value="Integrase_catalytic"/>
</dbReference>
<gene>
    <name evidence="9" type="ORF">BXP70_26215</name>
</gene>
<dbReference type="PANTHER" id="PTHR30349:SF41">
    <property type="entry name" value="INTEGRASE_RECOMBINASE PROTEIN MJ0367-RELATED"/>
    <property type="match status" value="1"/>
</dbReference>
<dbReference type="OrthoDB" id="864726at2"/>
<comment type="similarity">
    <text evidence="1">Belongs to the 'phage' integrase family.</text>
</comment>
<dbReference type="PANTHER" id="PTHR30349">
    <property type="entry name" value="PHAGE INTEGRASE-RELATED"/>
    <property type="match status" value="1"/>
</dbReference>
<evidence type="ECO:0000313" key="9">
    <source>
        <dbReference type="EMBL" id="OUJ69482.1"/>
    </source>
</evidence>
<keyword evidence="4" id="KW-0233">DNA recombination</keyword>
<feature type="domain" description="Core-binding (CB)" evidence="8">
    <location>
        <begin position="28"/>
        <end position="122"/>
    </location>
</feature>
<dbReference type="InterPro" id="IPR004107">
    <property type="entry name" value="Integrase_SAM-like_N"/>
</dbReference>
<reference evidence="9 10" key="1">
    <citation type="submission" date="2017-01" db="EMBL/GenBank/DDBJ databases">
        <title>A new Hymenobacter.</title>
        <authorList>
            <person name="Liang Y."/>
            <person name="Feng F."/>
        </authorList>
    </citation>
    <scope>NUCLEOTIDE SEQUENCE [LARGE SCALE GENOMIC DNA]</scope>
    <source>
        <strain evidence="9">MIMBbqt21</strain>
    </source>
</reference>
<feature type="domain" description="Tyr recombinase" evidence="7">
    <location>
        <begin position="153"/>
        <end position="338"/>
    </location>
</feature>
<evidence type="ECO:0000256" key="1">
    <source>
        <dbReference type="ARBA" id="ARBA00008857"/>
    </source>
</evidence>
<evidence type="ECO:0000259" key="7">
    <source>
        <dbReference type="PROSITE" id="PS51898"/>
    </source>
</evidence>
<dbReference type="Proteomes" id="UP000194873">
    <property type="component" value="Unassembled WGS sequence"/>
</dbReference>
<dbReference type="Gene3D" id="1.10.150.130">
    <property type="match status" value="1"/>
</dbReference>
<dbReference type="PROSITE" id="PS51900">
    <property type="entry name" value="CB"/>
    <property type="match status" value="1"/>
</dbReference>
<dbReference type="SUPFAM" id="SSF47823">
    <property type="entry name" value="lambda integrase-like, N-terminal domain"/>
    <property type="match status" value="1"/>
</dbReference>
<dbReference type="AlphaFoldDB" id="A0A243W649"/>
<evidence type="ECO:0000256" key="3">
    <source>
        <dbReference type="ARBA" id="ARBA00023125"/>
    </source>
</evidence>
<proteinExistence type="inferred from homology"/>
<evidence type="ECO:0000256" key="2">
    <source>
        <dbReference type="ARBA" id="ARBA00022908"/>
    </source>
</evidence>
<keyword evidence="2" id="KW-0229">DNA integration</keyword>
<dbReference type="GO" id="GO:0015074">
    <property type="term" value="P:DNA integration"/>
    <property type="evidence" value="ECO:0007669"/>
    <property type="project" value="UniProtKB-KW"/>
</dbReference>
<keyword evidence="3 5" id="KW-0238">DNA-binding</keyword>
<dbReference type="Pfam" id="PF00589">
    <property type="entry name" value="Phage_integrase"/>
    <property type="match status" value="1"/>
</dbReference>
<dbReference type="CDD" id="cd00397">
    <property type="entry name" value="DNA_BRE_C"/>
    <property type="match status" value="1"/>
</dbReference>
<name>A0A243W649_9BACT</name>
<evidence type="ECO:0000256" key="6">
    <source>
        <dbReference type="SAM" id="MobiDB-lite"/>
    </source>
</evidence>
<dbReference type="RefSeq" id="WP_086597085.1">
    <property type="nucleotide sequence ID" value="NZ_MTSE01000032.1"/>
</dbReference>
<feature type="compositionally biased region" description="Basic residues" evidence="6">
    <location>
        <begin position="135"/>
        <end position="145"/>
    </location>
</feature>
<dbReference type="InterPro" id="IPR050090">
    <property type="entry name" value="Tyrosine_recombinase_XerCD"/>
</dbReference>
<evidence type="ECO:0008006" key="11">
    <source>
        <dbReference type="Google" id="ProtNLM"/>
    </source>
</evidence>
<dbReference type="GO" id="GO:0006310">
    <property type="term" value="P:DNA recombination"/>
    <property type="evidence" value="ECO:0007669"/>
    <property type="project" value="UniProtKB-KW"/>
</dbReference>
<dbReference type="Gene3D" id="1.10.443.10">
    <property type="entry name" value="Intergrase catalytic core"/>
    <property type="match status" value="1"/>
</dbReference>
<dbReference type="EMBL" id="MTSE01000032">
    <property type="protein sequence ID" value="OUJ69482.1"/>
    <property type="molecule type" value="Genomic_DNA"/>
</dbReference>
<evidence type="ECO:0000313" key="10">
    <source>
        <dbReference type="Proteomes" id="UP000194873"/>
    </source>
</evidence>
<dbReference type="InterPro" id="IPR044068">
    <property type="entry name" value="CB"/>
</dbReference>
<evidence type="ECO:0000256" key="5">
    <source>
        <dbReference type="PROSITE-ProRule" id="PRU01248"/>
    </source>
</evidence>
<dbReference type="InterPro" id="IPR013762">
    <property type="entry name" value="Integrase-like_cat_sf"/>
</dbReference>
<feature type="region of interest" description="Disordered" evidence="6">
    <location>
        <begin position="129"/>
        <end position="152"/>
    </location>
</feature>
<sequence length="343" mass="40656">MIIKVRKGLKTRKDLKTSKDLKERFKFLAKYSFALRWLTALLDDEQAQNTIKRHVYALQDYLRFCQKNNIEHESVTSEHIALYMKSLANRRIIRHGKIKYGYCESSKVQVRNSLRSYYDFLGETIRDKPNPVRKRESKRKGSRRAQRGETNDSKAVWIPSEEEWFAMADVMDQQSLRNRIMFALSYDGALRRAELCSLRVQDIDMTMQQVRIRQKKSKTQRERRVSFTAYTKERLEEYLKVRCKAKTRSKALFLSESRRNKAQKITYWTWTMAFRKAARQAGLPCFTPHTLRHMRLTYLAKQGVVREDISNHAGHQDPETTNRYIHLSSDEGFAQMIRFFGSL</sequence>
<accession>A0A243W649</accession>
<dbReference type="GO" id="GO:0003677">
    <property type="term" value="F:DNA binding"/>
    <property type="evidence" value="ECO:0007669"/>
    <property type="project" value="UniProtKB-UniRule"/>
</dbReference>
<comment type="caution">
    <text evidence="9">The sequence shown here is derived from an EMBL/GenBank/DDBJ whole genome shotgun (WGS) entry which is preliminary data.</text>
</comment>
<dbReference type="PROSITE" id="PS51898">
    <property type="entry name" value="TYR_RECOMBINASE"/>
    <property type="match status" value="1"/>
</dbReference>
<evidence type="ECO:0000259" key="8">
    <source>
        <dbReference type="PROSITE" id="PS51900"/>
    </source>
</evidence>